<protein>
    <submittedName>
        <fullName evidence="2">Uncharacterized protein</fullName>
    </submittedName>
</protein>
<feature type="compositionally biased region" description="Basic and acidic residues" evidence="1">
    <location>
        <begin position="127"/>
        <end position="155"/>
    </location>
</feature>
<evidence type="ECO:0000313" key="3">
    <source>
        <dbReference type="Proteomes" id="UP000634136"/>
    </source>
</evidence>
<feature type="compositionally biased region" description="Basic and acidic residues" evidence="1">
    <location>
        <begin position="15"/>
        <end position="25"/>
    </location>
</feature>
<organism evidence="2 3">
    <name type="scientific">Senna tora</name>
    <dbReference type="NCBI Taxonomy" id="362788"/>
    <lineage>
        <taxon>Eukaryota</taxon>
        <taxon>Viridiplantae</taxon>
        <taxon>Streptophyta</taxon>
        <taxon>Embryophyta</taxon>
        <taxon>Tracheophyta</taxon>
        <taxon>Spermatophyta</taxon>
        <taxon>Magnoliopsida</taxon>
        <taxon>eudicotyledons</taxon>
        <taxon>Gunneridae</taxon>
        <taxon>Pentapetalae</taxon>
        <taxon>rosids</taxon>
        <taxon>fabids</taxon>
        <taxon>Fabales</taxon>
        <taxon>Fabaceae</taxon>
        <taxon>Caesalpinioideae</taxon>
        <taxon>Cassia clade</taxon>
        <taxon>Senna</taxon>
    </lineage>
</organism>
<comment type="caution">
    <text evidence="2">The sequence shown here is derived from an EMBL/GenBank/DDBJ whole genome shotgun (WGS) entry which is preliminary data.</text>
</comment>
<evidence type="ECO:0000313" key="2">
    <source>
        <dbReference type="EMBL" id="KAF7827406.1"/>
    </source>
</evidence>
<feature type="region of interest" description="Disordered" evidence="1">
    <location>
        <begin position="1"/>
        <end position="27"/>
    </location>
</feature>
<dbReference type="Proteomes" id="UP000634136">
    <property type="component" value="Unassembled WGS sequence"/>
</dbReference>
<feature type="compositionally biased region" description="Basic and acidic residues" evidence="1">
    <location>
        <begin position="110"/>
        <end position="120"/>
    </location>
</feature>
<name>A0A834WPZ1_9FABA</name>
<dbReference type="AlphaFoldDB" id="A0A834WPZ1"/>
<dbReference type="EMBL" id="JAAIUW010000006">
    <property type="protein sequence ID" value="KAF7827406.1"/>
    <property type="molecule type" value="Genomic_DNA"/>
</dbReference>
<proteinExistence type="predicted"/>
<accession>A0A834WPZ1</accession>
<sequence length="190" mass="22125">MHQGHRRRKQTKMAKKNEDPSEMKEVQAAATIDDKKCLKIKLKKNEDPSETKTATTSYEDLLNISEDWTAYESLLYDYFKLGPNTVSKAKKIIVSDLKSHRRRKQTKMAKKNEGPSEMKEVQAAATIDDKEVLNNKAEEKEDQQKNLPKDEKETKTTTTSYEDLLNISEDWTAYESLLYDYFLVWIFCCP</sequence>
<feature type="compositionally biased region" description="Basic residues" evidence="1">
    <location>
        <begin position="1"/>
        <end position="14"/>
    </location>
</feature>
<keyword evidence="3" id="KW-1185">Reference proteome</keyword>
<gene>
    <name evidence="2" type="ORF">G2W53_018570</name>
</gene>
<feature type="region of interest" description="Disordered" evidence="1">
    <location>
        <begin position="102"/>
        <end position="159"/>
    </location>
</feature>
<reference evidence="2" key="1">
    <citation type="submission" date="2020-09" db="EMBL/GenBank/DDBJ databases">
        <title>Genome-Enabled Discovery of Anthraquinone Biosynthesis in Senna tora.</title>
        <authorList>
            <person name="Kang S.-H."/>
            <person name="Pandey R.P."/>
            <person name="Lee C.-M."/>
            <person name="Sim J.-S."/>
            <person name="Jeong J.-T."/>
            <person name="Choi B.-S."/>
            <person name="Jung M."/>
            <person name="Ginzburg D."/>
            <person name="Zhao K."/>
            <person name="Won S.Y."/>
            <person name="Oh T.-J."/>
            <person name="Yu Y."/>
            <person name="Kim N.-H."/>
            <person name="Lee O.R."/>
            <person name="Lee T.-H."/>
            <person name="Bashyal P."/>
            <person name="Kim T.-S."/>
            <person name="Lee W.-H."/>
            <person name="Kawkins C."/>
            <person name="Kim C.-K."/>
            <person name="Kim J.S."/>
            <person name="Ahn B.O."/>
            <person name="Rhee S.Y."/>
            <person name="Sohng J.K."/>
        </authorList>
    </citation>
    <scope>NUCLEOTIDE SEQUENCE</scope>
    <source>
        <tissue evidence="2">Leaf</tissue>
    </source>
</reference>
<evidence type="ECO:0000256" key="1">
    <source>
        <dbReference type="SAM" id="MobiDB-lite"/>
    </source>
</evidence>